<evidence type="ECO:0000313" key="1">
    <source>
        <dbReference type="EMBL" id="KAK9824392.1"/>
    </source>
</evidence>
<sequence>MLTATLPLRSCPSVAFHSGSRLRHSTLRARMSRCVSFQCMPLASVQGAGSSSRPYELGRRQANGLLLSTLLPHQLLAPGRATATTWVSANWLH</sequence>
<protein>
    <submittedName>
        <fullName evidence="1">Uncharacterized protein</fullName>
    </submittedName>
</protein>
<evidence type="ECO:0000313" key="2">
    <source>
        <dbReference type="Proteomes" id="UP001489004"/>
    </source>
</evidence>
<comment type="caution">
    <text evidence="1">The sequence shown here is derived from an EMBL/GenBank/DDBJ whole genome shotgun (WGS) entry which is preliminary data.</text>
</comment>
<name>A0AAW1QSI1_9CHLO</name>
<dbReference type="Proteomes" id="UP001489004">
    <property type="component" value="Unassembled WGS sequence"/>
</dbReference>
<dbReference type="EMBL" id="JALJOR010000002">
    <property type="protein sequence ID" value="KAK9824392.1"/>
    <property type="molecule type" value="Genomic_DNA"/>
</dbReference>
<keyword evidence="2" id="KW-1185">Reference proteome</keyword>
<accession>A0AAW1QSI1</accession>
<dbReference type="AlphaFoldDB" id="A0AAW1QSI1"/>
<organism evidence="1 2">
    <name type="scientific">[Myrmecia] bisecta</name>
    <dbReference type="NCBI Taxonomy" id="41462"/>
    <lineage>
        <taxon>Eukaryota</taxon>
        <taxon>Viridiplantae</taxon>
        <taxon>Chlorophyta</taxon>
        <taxon>core chlorophytes</taxon>
        <taxon>Trebouxiophyceae</taxon>
        <taxon>Trebouxiales</taxon>
        <taxon>Trebouxiaceae</taxon>
        <taxon>Myrmecia</taxon>
    </lineage>
</organism>
<reference evidence="1 2" key="1">
    <citation type="journal article" date="2024" name="Nat. Commun.">
        <title>Phylogenomics reveals the evolutionary origins of lichenization in chlorophyte algae.</title>
        <authorList>
            <person name="Puginier C."/>
            <person name="Libourel C."/>
            <person name="Otte J."/>
            <person name="Skaloud P."/>
            <person name="Haon M."/>
            <person name="Grisel S."/>
            <person name="Petersen M."/>
            <person name="Berrin J.G."/>
            <person name="Delaux P.M."/>
            <person name="Dal Grande F."/>
            <person name="Keller J."/>
        </authorList>
    </citation>
    <scope>NUCLEOTIDE SEQUENCE [LARGE SCALE GENOMIC DNA]</scope>
    <source>
        <strain evidence="1 2">SAG 2043</strain>
    </source>
</reference>
<proteinExistence type="predicted"/>
<gene>
    <name evidence="1" type="ORF">WJX72_009960</name>
</gene>